<comment type="caution">
    <text evidence="13">The sequence shown here is derived from an EMBL/GenBank/DDBJ whole genome shotgun (WGS) entry which is preliminary data.</text>
</comment>
<dbReference type="PANTHER" id="PTHR48012">
    <property type="entry name" value="STERILE20-LIKE KINASE, ISOFORM B-RELATED"/>
    <property type="match status" value="1"/>
</dbReference>
<evidence type="ECO:0000313" key="13">
    <source>
        <dbReference type="EMBL" id="TPX57449.1"/>
    </source>
</evidence>
<dbReference type="AlphaFoldDB" id="A0A507E046"/>
<feature type="region of interest" description="Disordered" evidence="11">
    <location>
        <begin position="472"/>
        <end position="511"/>
    </location>
</feature>
<protein>
    <recommendedName>
        <fullName evidence="2">non-specific serine/threonine protein kinase</fullName>
        <ecNumber evidence="2">2.7.11.1</ecNumber>
    </recommendedName>
</protein>
<keyword evidence="6" id="KW-0418">Kinase</keyword>
<reference evidence="13 14" key="1">
    <citation type="journal article" date="2019" name="Sci. Rep.">
        <title>Comparative genomics of chytrid fungi reveal insights into the obligate biotrophic and pathogenic lifestyle of Synchytrium endobioticum.</title>
        <authorList>
            <person name="van de Vossenberg B.T.L.H."/>
            <person name="Warris S."/>
            <person name="Nguyen H.D.T."/>
            <person name="van Gent-Pelzer M.P.E."/>
            <person name="Joly D.L."/>
            <person name="van de Geest H.C."/>
            <person name="Bonants P.J.M."/>
            <person name="Smith D.S."/>
            <person name="Levesque C.A."/>
            <person name="van der Lee T.A.J."/>
        </authorList>
    </citation>
    <scope>NUCLEOTIDE SEQUENCE [LARGE SCALE GENOMIC DNA]</scope>
    <source>
        <strain evidence="13 14">CBS 809.83</strain>
    </source>
</reference>
<dbReference type="InterPro" id="IPR011009">
    <property type="entry name" value="Kinase-like_dom_sf"/>
</dbReference>
<dbReference type="STRING" id="109895.A0A507E046"/>
<accession>A0A507E046</accession>
<evidence type="ECO:0000256" key="10">
    <source>
        <dbReference type="PROSITE-ProRule" id="PRU10141"/>
    </source>
</evidence>
<dbReference type="EMBL" id="QEAQ01000052">
    <property type="protein sequence ID" value="TPX57449.1"/>
    <property type="molecule type" value="Genomic_DNA"/>
</dbReference>
<dbReference type="PRINTS" id="PR00109">
    <property type="entry name" value="TYRKINASE"/>
</dbReference>
<feature type="region of interest" description="Disordered" evidence="11">
    <location>
        <begin position="283"/>
        <end position="304"/>
    </location>
</feature>
<evidence type="ECO:0000256" key="1">
    <source>
        <dbReference type="ARBA" id="ARBA00008874"/>
    </source>
</evidence>
<evidence type="ECO:0000259" key="12">
    <source>
        <dbReference type="PROSITE" id="PS50011"/>
    </source>
</evidence>
<comment type="similarity">
    <text evidence="1">Belongs to the protein kinase superfamily. STE Ser/Thr protein kinase family. STE20 subfamily.</text>
</comment>
<feature type="binding site" evidence="10">
    <location>
        <position position="43"/>
    </location>
    <ligand>
        <name>ATP</name>
        <dbReference type="ChEBI" id="CHEBI:30616"/>
    </ligand>
</feature>
<feature type="region of interest" description="Disordered" evidence="11">
    <location>
        <begin position="357"/>
        <end position="406"/>
    </location>
</feature>
<keyword evidence="5 10" id="KW-0547">Nucleotide-binding</keyword>
<dbReference type="PROSITE" id="PS50011">
    <property type="entry name" value="PROTEIN_KINASE_DOM"/>
    <property type="match status" value="1"/>
</dbReference>
<dbReference type="PANTHER" id="PTHR48012:SF10">
    <property type="entry name" value="FI20177P1"/>
    <property type="match status" value="1"/>
</dbReference>
<sequence length="531" mass="58133">MCAKKVPSKTEDLYEIQNQIGKGSFGEVYKGIHKPTDTPVAIKVVDFEESGDDIDEIRQEISILSELDSKWVTRYYGSYIRGTKLWIVMEYCEAGSLLDMIKTNPMSEQHVAVVMRELLCGLEYIHRHGKIHRDIKAANVLVTAAGDVKLADFGVSAQVTATITKKNTFVGTPYWMAPEVILRSAYNAKADIWSLGITAWELANGLPPHANIHPMRVLFIIPQQPSPVPDESFSEEFKHFIAHCLAKRPSQRPTAAELLRHPFILRADELPDLKDCVAQHNSLKRRMPAPPPPAQPSPAALTEPGLVEESPAGETWDFGTMSRKEDAVYPVSTLRRNRSVKSGRSSLGRSIAWEDEFDTQTAHPPQPPKAPQPNKKKPSSQTATTSSSSSGSASTASTNSSIPSQISRPRQPVLLLIMQALQEAKARAPLGSVDCLAAITENLQMLMKSDPMSCAVVAEVVARHANIAAAAEPLSTSSEPTKETAKLASVPPAPPKEPLAAPKLPEVPIQPPRSALAEKMLERWRARVVRA</sequence>
<dbReference type="SMART" id="SM00220">
    <property type="entry name" value="S_TKc"/>
    <property type="match status" value="1"/>
</dbReference>
<keyword evidence="3" id="KW-0723">Serine/threonine-protein kinase</keyword>
<gene>
    <name evidence="13" type="ORF">PhCBS80983_g03835</name>
</gene>
<dbReference type="GO" id="GO:0005737">
    <property type="term" value="C:cytoplasm"/>
    <property type="evidence" value="ECO:0007669"/>
    <property type="project" value="TreeGrafter"/>
</dbReference>
<evidence type="ECO:0000256" key="6">
    <source>
        <dbReference type="ARBA" id="ARBA00022777"/>
    </source>
</evidence>
<keyword evidence="14" id="KW-1185">Reference proteome</keyword>
<dbReference type="GO" id="GO:0005524">
    <property type="term" value="F:ATP binding"/>
    <property type="evidence" value="ECO:0007669"/>
    <property type="project" value="UniProtKB-UniRule"/>
</dbReference>
<proteinExistence type="inferred from homology"/>
<name>A0A507E046_9FUNG</name>
<evidence type="ECO:0000256" key="11">
    <source>
        <dbReference type="SAM" id="MobiDB-lite"/>
    </source>
</evidence>
<dbReference type="Gene3D" id="1.10.510.10">
    <property type="entry name" value="Transferase(Phosphotransferase) domain 1"/>
    <property type="match status" value="1"/>
</dbReference>
<dbReference type="SUPFAM" id="SSF56112">
    <property type="entry name" value="Protein kinase-like (PK-like)"/>
    <property type="match status" value="1"/>
</dbReference>
<evidence type="ECO:0000256" key="5">
    <source>
        <dbReference type="ARBA" id="ARBA00022741"/>
    </source>
</evidence>
<dbReference type="GO" id="GO:0004674">
    <property type="term" value="F:protein serine/threonine kinase activity"/>
    <property type="evidence" value="ECO:0007669"/>
    <property type="project" value="UniProtKB-KW"/>
</dbReference>
<keyword evidence="7 10" id="KW-0067">ATP-binding</keyword>
<keyword evidence="4" id="KW-0808">Transferase</keyword>
<evidence type="ECO:0000256" key="3">
    <source>
        <dbReference type="ARBA" id="ARBA00022527"/>
    </source>
</evidence>
<dbReference type="Pfam" id="PF00069">
    <property type="entry name" value="Pkinase"/>
    <property type="match status" value="1"/>
</dbReference>
<dbReference type="EC" id="2.7.11.1" evidence="2"/>
<organism evidence="13 14">
    <name type="scientific">Powellomyces hirtus</name>
    <dbReference type="NCBI Taxonomy" id="109895"/>
    <lineage>
        <taxon>Eukaryota</taxon>
        <taxon>Fungi</taxon>
        <taxon>Fungi incertae sedis</taxon>
        <taxon>Chytridiomycota</taxon>
        <taxon>Chytridiomycota incertae sedis</taxon>
        <taxon>Chytridiomycetes</taxon>
        <taxon>Spizellomycetales</taxon>
        <taxon>Powellomycetaceae</taxon>
        <taxon>Powellomyces</taxon>
    </lineage>
</organism>
<evidence type="ECO:0000256" key="7">
    <source>
        <dbReference type="ARBA" id="ARBA00022840"/>
    </source>
</evidence>
<evidence type="ECO:0000313" key="14">
    <source>
        <dbReference type="Proteomes" id="UP000318582"/>
    </source>
</evidence>
<dbReference type="CDD" id="cd06609">
    <property type="entry name" value="STKc_MST3_like"/>
    <property type="match status" value="1"/>
</dbReference>
<dbReference type="FunFam" id="1.10.510.10:FF:000499">
    <property type="entry name" value="Serine/threonine-protein kinase KIC1"/>
    <property type="match status" value="1"/>
</dbReference>
<feature type="compositionally biased region" description="Low complexity" evidence="11">
    <location>
        <begin position="379"/>
        <end position="401"/>
    </location>
</feature>
<evidence type="ECO:0000256" key="9">
    <source>
        <dbReference type="ARBA" id="ARBA00048679"/>
    </source>
</evidence>
<dbReference type="Proteomes" id="UP000318582">
    <property type="component" value="Unassembled WGS sequence"/>
</dbReference>
<dbReference type="InterPro" id="IPR000719">
    <property type="entry name" value="Prot_kinase_dom"/>
</dbReference>
<dbReference type="InterPro" id="IPR050629">
    <property type="entry name" value="STE20/SPS1-PAK"/>
</dbReference>
<feature type="domain" description="Protein kinase" evidence="12">
    <location>
        <begin position="14"/>
        <end position="264"/>
    </location>
</feature>
<evidence type="ECO:0000256" key="2">
    <source>
        <dbReference type="ARBA" id="ARBA00012513"/>
    </source>
</evidence>
<evidence type="ECO:0000256" key="4">
    <source>
        <dbReference type="ARBA" id="ARBA00022679"/>
    </source>
</evidence>
<comment type="catalytic activity">
    <reaction evidence="8">
        <text>L-threonyl-[protein] + ATP = O-phospho-L-threonyl-[protein] + ADP + H(+)</text>
        <dbReference type="Rhea" id="RHEA:46608"/>
        <dbReference type="Rhea" id="RHEA-COMP:11060"/>
        <dbReference type="Rhea" id="RHEA-COMP:11605"/>
        <dbReference type="ChEBI" id="CHEBI:15378"/>
        <dbReference type="ChEBI" id="CHEBI:30013"/>
        <dbReference type="ChEBI" id="CHEBI:30616"/>
        <dbReference type="ChEBI" id="CHEBI:61977"/>
        <dbReference type="ChEBI" id="CHEBI:456216"/>
        <dbReference type="EC" id="2.7.11.1"/>
    </reaction>
</comment>
<evidence type="ECO:0000256" key="8">
    <source>
        <dbReference type="ARBA" id="ARBA00047899"/>
    </source>
</evidence>
<dbReference type="PROSITE" id="PS00107">
    <property type="entry name" value="PROTEIN_KINASE_ATP"/>
    <property type="match status" value="1"/>
</dbReference>
<comment type="catalytic activity">
    <reaction evidence="9">
        <text>L-seryl-[protein] + ATP = O-phospho-L-seryl-[protein] + ADP + H(+)</text>
        <dbReference type="Rhea" id="RHEA:17989"/>
        <dbReference type="Rhea" id="RHEA-COMP:9863"/>
        <dbReference type="Rhea" id="RHEA-COMP:11604"/>
        <dbReference type="ChEBI" id="CHEBI:15378"/>
        <dbReference type="ChEBI" id="CHEBI:29999"/>
        <dbReference type="ChEBI" id="CHEBI:30616"/>
        <dbReference type="ChEBI" id="CHEBI:83421"/>
        <dbReference type="ChEBI" id="CHEBI:456216"/>
        <dbReference type="EC" id="2.7.11.1"/>
    </reaction>
</comment>
<dbReference type="InterPro" id="IPR017441">
    <property type="entry name" value="Protein_kinase_ATP_BS"/>
</dbReference>
<dbReference type="InterPro" id="IPR001245">
    <property type="entry name" value="Ser-Thr/Tyr_kinase_cat_dom"/>
</dbReference>